<dbReference type="Pfam" id="PF07297">
    <property type="entry name" value="DPM2"/>
    <property type="match status" value="1"/>
</dbReference>
<dbReference type="GO" id="GO:0072542">
    <property type="term" value="F:protein phosphatase activator activity"/>
    <property type="evidence" value="ECO:0007669"/>
    <property type="project" value="EnsemblFungi"/>
</dbReference>
<dbReference type="GO" id="GO:0005789">
    <property type="term" value="C:endoplasmic reticulum membrane"/>
    <property type="evidence" value="ECO:0007669"/>
    <property type="project" value="UniProtKB-SubCell"/>
</dbReference>
<dbReference type="GeneID" id="13882906"/>
<dbReference type="GO" id="GO:0033185">
    <property type="term" value="C:dolichol-phosphate-mannose synthase complex"/>
    <property type="evidence" value="ECO:0007669"/>
    <property type="project" value="EnsemblFungi"/>
</dbReference>
<evidence type="ECO:0000256" key="2">
    <source>
        <dbReference type="ARBA" id="ARBA00022692"/>
    </source>
</evidence>
<gene>
    <name evidence="6" type="primary">KAFR0E01730</name>
    <name evidence="6" type="ORF">KAFR_0E01730</name>
</gene>
<reference evidence="6 7" key="1">
    <citation type="journal article" date="2011" name="Proc. Natl. Acad. Sci. U.S.A.">
        <title>Evolutionary erosion of yeast sex chromosomes by mating-type switching accidents.</title>
        <authorList>
            <person name="Gordon J.L."/>
            <person name="Armisen D."/>
            <person name="Proux-Wera E."/>
            <person name="Oheigeartaigh S.S."/>
            <person name="Byrne K.P."/>
            <person name="Wolfe K.H."/>
        </authorList>
    </citation>
    <scope>NUCLEOTIDE SEQUENCE [LARGE SCALE GENOMIC DNA]</scope>
    <source>
        <strain evidence="7">ATCC 22294 / BCRC 22015 / CBS 2517 / CECT 1963 / NBRC 1671 / NRRL Y-8276</strain>
    </source>
</reference>
<dbReference type="HOGENOM" id="CLU_150144_2_1_1"/>
<comment type="similarity">
    <text evidence="5">Belongs to the DPM2 family.</text>
</comment>
<dbReference type="InterPro" id="IPR009914">
    <property type="entry name" value="DPM2"/>
</dbReference>
<keyword evidence="3 5" id="KW-1133">Transmembrane helix</keyword>
<keyword evidence="2 5" id="KW-0812">Transmembrane</keyword>
<proteinExistence type="inferred from homology"/>
<evidence type="ECO:0000256" key="4">
    <source>
        <dbReference type="ARBA" id="ARBA00023136"/>
    </source>
</evidence>
<keyword evidence="7" id="KW-1185">Reference proteome</keyword>
<evidence type="ECO:0000313" key="7">
    <source>
        <dbReference type="Proteomes" id="UP000005220"/>
    </source>
</evidence>
<keyword evidence="4 5" id="KW-0472">Membrane</keyword>
<keyword evidence="5" id="KW-0256">Endoplasmic reticulum</keyword>
<dbReference type="KEGG" id="kaf:KAFR_0E01730"/>
<evidence type="ECO:0000256" key="1">
    <source>
        <dbReference type="ARBA" id="ARBA00004141"/>
    </source>
</evidence>
<dbReference type="RefSeq" id="XP_003957462.1">
    <property type="nucleotide sequence ID" value="XM_003957413.1"/>
</dbReference>
<sequence>MCKFILLSAAAVYYFTWLLSQMFNFDNSFLFPIPSEYAIFLPIFLLIIAFMLVGTLLGLLLLANSEDDTKEKED</sequence>
<dbReference type="AlphaFoldDB" id="H2AVC7"/>
<dbReference type="InParanoid" id="H2AVC7"/>
<dbReference type="eggNOG" id="ENOG502SD3Q">
    <property type="taxonomic scope" value="Eukaryota"/>
</dbReference>
<comment type="subunit">
    <text evidence="5">Component of the dolichol-phosphate mannose (DPM) synthase complex.</text>
</comment>
<comment type="function">
    <text evidence="5">Regulatory subunit of the dolichol-phosphate mannose (DPM) synthase complex; essential for the ER localization.</text>
</comment>
<organism evidence="6 7">
    <name type="scientific">Kazachstania africana (strain ATCC 22294 / BCRC 22015 / CBS 2517 / CECT 1963 / NBRC 1671 / NRRL Y-8276)</name>
    <name type="common">Yeast</name>
    <name type="synonym">Kluyveromyces africanus</name>
    <dbReference type="NCBI Taxonomy" id="1071382"/>
    <lineage>
        <taxon>Eukaryota</taxon>
        <taxon>Fungi</taxon>
        <taxon>Dikarya</taxon>
        <taxon>Ascomycota</taxon>
        <taxon>Saccharomycotina</taxon>
        <taxon>Saccharomycetes</taxon>
        <taxon>Saccharomycetales</taxon>
        <taxon>Saccharomycetaceae</taxon>
        <taxon>Kazachstania</taxon>
    </lineage>
</organism>
<protein>
    <recommendedName>
        <fullName evidence="5">Dolichol phosphate-mannose biosynthesis regulatory protein</fullName>
    </recommendedName>
</protein>
<comment type="pathway">
    <text evidence="5">Protein modification; protein glycosylation.</text>
</comment>
<evidence type="ECO:0000256" key="5">
    <source>
        <dbReference type="RuleBase" id="RU365084"/>
    </source>
</evidence>
<dbReference type="UniPathway" id="UPA00378"/>
<accession>H2AVC7</accession>
<evidence type="ECO:0000256" key="3">
    <source>
        <dbReference type="ARBA" id="ARBA00022989"/>
    </source>
</evidence>
<comment type="subcellular location">
    <subcellularLocation>
        <location evidence="5">Endoplasmic reticulum membrane</location>
        <topology evidence="5">Multi-pass membrane protein</topology>
    </subcellularLocation>
    <subcellularLocation>
        <location evidence="1">Membrane</location>
        <topology evidence="1">Multi-pass membrane protein</topology>
    </subcellularLocation>
</comment>
<feature type="transmembrane region" description="Helical" evidence="5">
    <location>
        <begin position="39"/>
        <end position="62"/>
    </location>
</feature>
<dbReference type="GO" id="GO:0180047">
    <property type="term" value="P:dolichol phosphate mannose biosynthetic process"/>
    <property type="evidence" value="ECO:0007669"/>
    <property type="project" value="InterPro"/>
</dbReference>
<name>H2AVC7_KAZAF</name>
<dbReference type="Proteomes" id="UP000005220">
    <property type="component" value="Chromosome 5"/>
</dbReference>
<evidence type="ECO:0000313" key="6">
    <source>
        <dbReference type="EMBL" id="CCF58327.1"/>
    </source>
</evidence>
<dbReference type="FunCoup" id="H2AVC7">
    <property type="interactions" value="5"/>
</dbReference>
<comment type="caution">
    <text evidence="5">Lacks conserved residue(s) required for the propagation of feature annotation.</text>
</comment>
<dbReference type="EMBL" id="HE650825">
    <property type="protein sequence ID" value="CCF58327.1"/>
    <property type="molecule type" value="Genomic_DNA"/>
</dbReference>